<dbReference type="Gene3D" id="3.40.718.10">
    <property type="entry name" value="Isopropylmalate Dehydrogenase"/>
    <property type="match status" value="1"/>
</dbReference>
<dbReference type="GO" id="GO:0004449">
    <property type="term" value="F:isocitrate dehydrogenase (NAD+) activity"/>
    <property type="evidence" value="ECO:0007669"/>
    <property type="project" value="TreeGrafter"/>
</dbReference>
<comment type="similarity">
    <text evidence="1">Belongs to the isocitrate and isopropylmalate dehydrogenases family.</text>
</comment>
<dbReference type="SMART" id="SM01329">
    <property type="entry name" value="Iso_dh"/>
    <property type="match status" value="1"/>
</dbReference>
<dbReference type="Pfam" id="PF00180">
    <property type="entry name" value="Iso_dh"/>
    <property type="match status" value="1"/>
</dbReference>
<protein>
    <submittedName>
        <fullName evidence="4">Isocitrate dehydrogenase</fullName>
    </submittedName>
</protein>
<dbReference type="InterPro" id="IPR024084">
    <property type="entry name" value="IsoPropMal-DH-like_dom"/>
</dbReference>
<sequence>MSKELIKKAQEKFGIILEEQLKRVEAMKKGIEAWDFSKISPIKIGVCWGDGIGEIISKHSEALLEHVLKDEVKKGKIEFHDIAGLTIENRVKHKKAIPDDVLAEIKNCHVILKGPTTTPQAGDKWPNIESANVAMRRYLDLFANVRPVRIPREGIDWCFFRENTEGAYVLGSRGFDVSEDLSVDFKVITEQGAERIVRMAFEYADKNNIDRVTVVTKSNVVKTTDGRFSKVAFRIAKEYPKIKTDEWYIDIMTAKLIDPARRREFKVMVLPNLYGDILTDEAAQMQGGVGTAGSANIGKQWSMFEAIHGSAPRMVKEGRAKFADPCSMIRASAMLLRHIGYPDRGEKVEMALEVCGQYEKKMSITGRDSGVTGEEYTQYVIDWIDNPNLKARWEQGVKEACAV</sequence>
<gene>
    <name evidence="4" type="ORF">COV74_04000</name>
</gene>
<dbReference type="Proteomes" id="UP000230859">
    <property type="component" value="Unassembled WGS sequence"/>
</dbReference>
<evidence type="ECO:0000259" key="3">
    <source>
        <dbReference type="SMART" id="SM01329"/>
    </source>
</evidence>
<keyword evidence="2" id="KW-0560">Oxidoreductase</keyword>
<dbReference type="EMBL" id="PCVY01000039">
    <property type="protein sequence ID" value="PIQ86636.1"/>
    <property type="molecule type" value="Genomic_DNA"/>
</dbReference>
<evidence type="ECO:0000256" key="1">
    <source>
        <dbReference type="ARBA" id="ARBA00007769"/>
    </source>
</evidence>
<comment type="caution">
    <text evidence="4">The sequence shown here is derived from an EMBL/GenBank/DDBJ whole genome shotgun (WGS) entry which is preliminary data.</text>
</comment>
<dbReference type="AlphaFoldDB" id="A0A2H0LQK7"/>
<evidence type="ECO:0000313" key="4">
    <source>
        <dbReference type="EMBL" id="PIQ86636.1"/>
    </source>
</evidence>
<name>A0A2H0LQK7_9BACT</name>
<accession>A0A2H0LQK7</accession>
<evidence type="ECO:0000256" key="2">
    <source>
        <dbReference type="ARBA" id="ARBA00023002"/>
    </source>
</evidence>
<dbReference type="PANTHER" id="PTHR11835">
    <property type="entry name" value="DECARBOXYLATING DEHYDROGENASES-ISOCITRATE, ISOPROPYLMALATE, TARTRATE"/>
    <property type="match status" value="1"/>
</dbReference>
<proteinExistence type="inferred from homology"/>
<evidence type="ECO:0000313" key="5">
    <source>
        <dbReference type="Proteomes" id="UP000230859"/>
    </source>
</evidence>
<dbReference type="SUPFAM" id="SSF53659">
    <property type="entry name" value="Isocitrate/Isopropylmalate dehydrogenase-like"/>
    <property type="match status" value="1"/>
</dbReference>
<dbReference type="PANTHER" id="PTHR11835:SF34">
    <property type="entry name" value="ISOCITRATE DEHYDROGENASE [NAD] SUBUNIT ALPHA, MITOCHONDRIAL"/>
    <property type="match status" value="1"/>
</dbReference>
<dbReference type="GO" id="GO:0006099">
    <property type="term" value="P:tricarboxylic acid cycle"/>
    <property type="evidence" value="ECO:0007669"/>
    <property type="project" value="TreeGrafter"/>
</dbReference>
<dbReference type="GO" id="GO:0006102">
    <property type="term" value="P:isocitrate metabolic process"/>
    <property type="evidence" value="ECO:0007669"/>
    <property type="project" value="TreeGrafter"/>
</dbReference>
<feature type="domain" description="Isopropylmalate dehydrogenase-like" evidence="3">
    <location>
        <begin position="43"/>
        <end position="380"/>
    </location>
</feature>
<reference evidence="4 5" key="1">
    <citation type="submission" date="2017-09" db="EMBL/GenBank/DDBJ databases">
        <title>Depth-based differentiation of microbial function through sediment-hosted aquifers and enrichment of novel symbionts in the deep terrestrial subsurface.</title>
        <authorList>
            <person name="Probst A.J."/>
            <person name="Ladd B."/>
            <person name="Jarett J.K."/>
            <person name="Geller-Mcgrath D.E."/>
            <person name="Sieber C.M."/>
            <person name="Emerson J.B."/>
            <person name="Anantharaman K."/>
            <person name="Thomas B.C."/>
            <person name="Malmstrom R."/>
            <person name="Stieglmeier M."/>
            <person name="Klingl A."/>
            <person name="Woyke T."/>
            <person name="Ryan C.M."/>
            <person name="Banfield J.F."/>
        </authorList>
    </citation>
    <scope>NUCLEOTIDE SEQUENCE [LARGE SCALE GENOMIC DNA]</scope>
    <source>
        <strain evidence="4">CG11_big_fil_rev_8_21_14_0_20_45_26</strain>
    </source>
</reference>
<organism evidence="4 5">
    <name type="scientific">Candidatus Abzuiibacterium crystallinum</name>
    <dbReference type="NCBI Taxonomy" id="1974748"/>
    <lineage>
        <taxon>Bacteria</taxon>
        <taxon>Pseudomonadati</taxon>
        <taxon>Candidatus Omnitrophota</taxon>
        <taxon>Candidatus Abzuiibacterium</taxon>
    </lineage>
</organism>